<evidence type="ECO:0000256" key="3">
    <source>
        <dbReference type="ARBA" id="ARBA00022448"/>
    </source>
</evidence>
<accession>A0A256FF17</accession>
<comment type="subcellular location">
    <subcellularLocation>
        <location evidence="1">Cell inner membrane</location>
    </subcellularLocation>
</comment>
<evidence type="ECO:0000256" key="4">
    <source>
        <dbReference type="ARBA" id="ARBA00022741"/>
    </source>
</evidence>
<dbReference type="PANTHER" id="PTHR43166">
    <property type="entry name" value="AMINO ACID IMPORT ATP-BINDING PROTEIN"/>
    <property type="match status" value="1"/>
</dbReference>
<keyword evidence="5" id="KW-0067">ATP-binding</keyword>
<dbReference type="PROSITE" id="PS00211">
    <property type="entry name" value="ABC_TRANSPORTER_1"/>
    <property type="match status" value="1"/>
</dbReference>
<proteinExistence type="inferred from homology"/>
<dbReference type="SMART" id="SM00382">
    <property type="entry name" value="AAA"/>
    <property type="match status" value="1"/>
</dbReference>
<evidence type="ECO:0000313" key="7">
    <source>
        <dbReference type="EMBL" id="OYR13340.1"/>
    </source>
</evidence>
<dbReference type="PIRSF" id="PIRSF039085">
    <property type="entry name" value="ABC_ATPase_HisP"/>
    <property type="match status" value="1"/>
</dbReference>
<dbReference type="SUPFAM" id="SSF52540">
    <property type="entry name" value="P-loop containing nucleoside triphosphate hydrolases"/>
    <property type="match status" value="1"/>
</dbReference>
<organism evidence="7 8">
    <name type="scientific">Brucella thiophenivorans</name>
    <dbReference type="NCBI Taxonomy" id="571255"/>
    <lineage>
        <taxon>Bacteria</taxon>
        <taxon>Pseudomonadati</taxon>
        <taxon>Pseudomonadota</taxon>
        <taxon>Alphaproteobacteria</taxon>
        <taxon>Hyphomicrobiales</taxon>
        <taxon>Brucellaceae</taxon>
        <taxon>Brucella/Ochrobactrum group</taxon>
        <taxon>Brucella</taxon>
    </lineage>
</organism>
<dbReference type="OrthoDB" id="9802264at2"/>
<name>A0A256FF17_9HYPH</name>
<dbReference type="GO" id="GO:0005886">
    <property type="term" value="C:plasma membrane"/>
    <property type="evidence" value="ECO:0007669"/>
    <property type="project" value="UniProtKB-SubCell"/>
</dbReference>
<comment type="similarity">
    <text evidence="2">Belongs to the ABC transporter superfamily.</text>
</comment>
<dbReference type="EMBL" id="NNRJ01000053">
    <property type="protein sequence ID" value="OYR13340.1"/>
    <property type="molecule type" value="Genomic_DNA"/>
</dbReference>
<dbReference type="Pfam" id="PF00005">
    <property type="entry name" value="ABC_tran"/>
    <property type="match status" value="1"/>
</dbReference>
<dbReference type="GO" id="GO:0016887">
    <property type="term" value="F:ATP hydrolysis activity"/>
    <property type="evidence" value="ECO:0007669"/>
    <property type="project" value="InterPro"/>
</dbReference>
<dbReference type="AlphaFoldDB" id="A0A256FF17"/>
<dbReference type="PROSITE" id="PS50893">
    <property type="entry name" value="ABC_TRANSPORTER_2"/>
    <property type="match status" value="1"/>
</dbReference>
<dbReference type="GO" id="GO:0015424">
    <property type="term" value="F:ABC-type amino acid transporter activity"/>
    <property type="evidence" value="ECO:0007669"/>
    <property type="project" value="InterPro"/>
</dbReference>
<gene>
    <name evidence="7" type="ORF">CEV31_3467</name>
</gene>
<evidence type="ECO:0000256" key="2">
    <source>
        <dbReference type="ARBA" id="ARBA00005417"/>
    </source>
</evidence>
<dbReference type="InterPro" id="IPR003439">
    <property type="entry name" value="ABC_transporter-like_ATP-bd"/>
</dbReference>
<dbReference type="InterPro" id="IPR030679">
    <property type="entry name" value="ABC_ATPase_HisP-typ"/>
</dbReference>
<sequence>MPYFEARDVGLHFDKFHALRNITLSLEKSNVLVICGPSGSGKSTFIRAINRLAPRLSEGKMLLQGEDLSTMRAKDLHRRVGMVFQRFNLFQHLTVAENISLPQRRVLRRSRSEADARAIALLERVGLADKAKSYPVQLSGGQQQRVAICRALAMDPEMLLFDEPTSALDPEMVGEVLEVMRELAHSGMTMIVVTHEMGFAREIANEIAFLEQGQLVEIAQPEQFFSNPKEPRTRNFLEQILRH</sequence>
<dbReference type="Gene3D" id="3.40.50.300">
    <property type="entry name" value="P-loop containing nucleotide triphosphate hydrolases"/>
    <property type="match status" value="1"/>
</dbReference>
<dbReference type="InterPro" id="IPR050086">
    <property type="entry name" value="MetN_ABC_transporter-like"/>
</dbReference>
<evidence type="ECO:0000259" key="6">
    <source>
        <dbReference type="PROSITE" id="PS50893"/>
    </source>
</evidence>
<reference evidence="7 8" key="1">
    <citation type="submission" date="2017-07" db="EMBL/GenBank/DDBJ databases">
        <title>Phylogenetic study on the rhizospheric bacterium Ochrobactrum sp. A44.</title>
        <authorList>
            <person name="Krzyzanowska D.M."/>
            <person name="Ossowicki A."/>
            <person name="Rajewska M."/>
            <person name="Maciag T."/>
            <person name="Kaczynski Z."/>
            <person name="Czerwicka M."/>
            <person name="Jafra S."/>
        </authorList>
    </citation>
    <scope>NUCLEOTIDE SEQUENCE [LARGE SCALE GENOMIC DNA]</scope>
    <source>
        <strain evidence="7 8">DSM 7216</strain>
    </source>
</reference>
<dbReference type="InterPro" id="IPR017871">
    <property type="entry name" value="ABC_transporter-like_CS"/>
</dbReference>
<dbReference type="InterPro" id="IPR027417">
    <property type="entry name" value="P-loop_NTPase"/>
</dbReference>
<dbReference type="GO" id="GO:0005524">
    <property type="term" value="F:ATP binding"/>
    <property type="evidence" value="ECO:0007669"/>
    <property type="project" value="UniProtKB-KW"/>
</dbReference>
<keyword evidence="8" id="KW-1185">Reference proteome</keyword>
<keyword evidence="4" id="KW-0547">Nucleotide-binding</keyword>
<feature type="domain" description="ABC transporter" evidence="6">
    <location>
        <begin position="4"/>
        <end position="237"/>
    </location>
</feature>
<dbReference type="PANTHER" id="PTHR43166:SF4">
    <property type="entry name" value="PHOSPHONATES IMPORT ATP-BINDING PROTEIN PHNC"/>
    <property type="match status" value="1"/>
</dbReference>
<protein>
    <submittedName>
        <fullName evidence="7">ABC transporter family protein</fullName>
    </submittedName>
</protein>
<dbReference type="InterPro" id="IPR003593">
    <property type="entry name" value="AAA+_ATPase"/>
</dbReference>
<dbReference type="Proteomes" id="UP000215590">
    <property type="component" value="Unassembled WGS sequence"/>
</dbReference>
<keyword evidence="3" id="KW-0813">Transport</keyword>
<evidence type="ECO:0000313" key="8">
    <source>
        <dbReference type="Proteomes" id="UP000215590"/>
    </source>
</evidence>
<evidence type="ECO:0000256" key="1">
    <source>
        <dbReference type="ARBA" id="ARBA00004533"/>
    </source>
</evidence>
<dbReference type="CDD" id="cd03262">
    <property type="entry name" value="ABC_HisP_GlnQ"/>
    <property type="match status" value="1"/>
</dbReference>
<evidence type="ECO:0000256" key="5">
    <source>
        <dbReference type="ARBA" id="ARBA00022840"/>
    </source>
</evidence>
<comment type="caution">
    <text evidence="7">The sequence shown here is derived from an EMBL/GenBank/DDBJ whole genome shotgun (WGS) entry which is preliminary data.</text>
</comment>